<evidence type="ECO:0000256" key="2">
    <source>
        <dbReference type="ARBA" id="ARBA00022448"/>
    </source>
</evidence>
<keyword evidence="6" id="KW-1185">Reference proteome</keyword>
<dbReference type="InterPro" id="IPR050492">
    <property type="entry name" value="Bact_metal-bind_prot9"/>
</dbReference>
<evidence type="ECO:0000313" key="6">
    <source>
        <dbReference type="Proteomes" id="UP000224915"/>
    </source>
</evidence>
<dbReference type="GO" id="GO:0046872">
    <property type="term" value="F:metal ion binding"/>
    <property type="evidence" value="ECO:0007669"/>
    <property type="project" value="InterPro"/>
</dbReference>
<evidence type="ECO:0000256" key="1">
    <source>
        <dbReference type="ARBA" id="ARBA00011028"/>
    </source>
</evidence>
<reference evidence="5 6" key="1">
    <citation type="submission" date="2017-10" db="EMBL/GenBank/DDBJ databases">
        <title>Sequencing the genomes of 1000 actinobacteria strains.</title>
        <authorList>
            <person name="Klenk H.-P."/>
        </authorList>
    </citation>
    <scope>NUCLEOTIDE SEQUENCE [LARGE SCALE GENOMIC DNA]</scope>
    <source>
        <strain evidence="5 6">DSM 21801</strain>
    </source>
</reference>
<dbReference type="RefSeq" id="WP_098469051.1">
    <property type="nucleotide sequence ID" value="NZ_PDJD01000001.1"/>
</dbReference>
<dbReference type="Gene3D" id="3.40.50.1980">
    <property type="entry name" value="Nitrogenase molybdenum iron protein domain"/>
    <property type="match status" value="2"/>
</dbReference>
<dbReference type="PANTHER" id="PTHR42953:SF3">
    <property type="entry name" value="HIGH-AFFINITY ZINC UPTAKE SYSTEM PROTEIN ZNUA"/>
    <property type="match status" value="1"/>
</dbReference>
<name>A0A2A9CZY1_9MICO</name>
<dbReference type="OrthoDB" id="9810636at2"/>
<accession>A0A2A9CZY1</accession>
<evidence type="ECO:0000313" key="5">
    <source>
        <dbReference type="EMBL" id="PFG20008.1"/>
    </source>
</evidence>
<evidence type="ECO:0000256" key="3">
    <source>
        <dbReference type="ARBA" id="ARBA00022729"/>
    </source>
</evidence>
<feature type="chain" id="PRO_5038413283" evidence="4">
    <location>
        <begin position="22"/>
        <end position="313"/>
    </location>
</feature>
<organism evidence="5 6">
    <name type="scientific">Serinibacter salmoneus</name>
    <dbReference type="NCBI Taxonomy" id="556530"/>
    <lineage>
        <taxon>Bacteria</taxon>
        <taxon>Bacillati</taxon>
        <taxon>Actinomycetota</taxon>
        <taxon>Actinomycetes</taxon>
        <taxon>Micrococcales</taxon>
        <taxon>Beutenbergiaceae</taxon>
        <taxon>Serinibacter</taxon>
    </lineage>
</organism>
<proteinExistence type="inferred from homology"/>
<gene>
    <name evidence="5" type="ORF">ATL40_1591</name>
</gene>
<evidence type="ECO:0000256" key="4">
    <source>
        <dbReference type="SAM" id="SignalP"/>
    </source>
</evidence>
<sequence>MSSSVRPALPSLLAAAGLAVAGCASTSAVEIEPAAGSGTDPATPVTVVATAYPMEYLAARVGGGLVTVENLTLAGNQPHDLEISPADAARVREEAALIVYIDHFQGSVDALVAEAGVPAFDMKGSGDALEREGIDAQDTEALELDPHVWFDPLRMSVAAQDLAAELTAVHPEGSETFQANADAFSAELTALDAAYTEGLSSCERDVIVVSHEAYGYLEAAYGLEQAGLQGFDPEIEPSPATVREIEEVITTNGVTTIFIETMLSPDVAEVLADDLGIETALLSPLEGGPEGGGDYLSTMESNLEALRAALGCA</sequence>
<comment type="caution">
    <text evidence="5">The sequence shown here is derived from an EMBL/GenBank/DDBJ whole genome shotgun (WGS) entry which is preliminary data.</text>
</comment>
<dbReference type="InterPro" id="IPR006127">
    <property type="entry name" value="ZnuA-like"/>
</dbReference>
<keyword evidence="2" id="KW-0813">Transport</keyword>
<dbReference type="GO" id="GO:0030001">
    <property type="term" value="P:metal ion transport"/>
    <property type="evidence" value="ECO:0007669"/>
    <property type="project" value="InterPro"/>
</dbReference>
<dbReference type="AlphaFoldDB" id="A0A2A9CZY1"/>
<dbReference type="Proteomes" id="UP000224915">
    <property type="component" value="Unassembled WGS sequence"/>
</dbReference>
<dbReference type="SUPFAM" id="SSF53807">
    <property type="entry name" value="Helical backbone' metal receptor"/>
    <property type="match status" value="1"/>
</dbReference>
<comment type="similarity">
    <text evidence="1">Belongs to the bacterial solute-binding protein 9 family.</text>
</comment>
<dbReference type="PROSITE" id="PS51257">
    <property type="entry name" value="PROKAR_LIPOPROTEIN"/>
    <property type="match status" value="1"/>
</dbReference>
<dbReference type="Pfam" id="PF01297">
    <property type="entry name" value="ZnuA"/>
    <property type="match status" value="1"/>
</dbReference>
<dbReference type="EMBL" id="PDJD01000001">
    <property type="protein sequence ID" value="PFG20008.1"/>
    <property type="molecule type" value="Genomic_DNA"/>
</dbReference>
<dbReference type="PANTHER" id="PTHR42953">
    <property type="entry name" value="HIGH-AFFINITY ZINC UPTAKE SYSTEM PROTEIN ZNUA-RELATED"/>
    <property type="match status" value="1"/>
</dbReference>
<keyword evidence="3 4" id="KW-0732">Signal</keyword>
<protein>
    <submittedName>
        <fullName evidence="5">Zinc transport system substrate-binding protein</fullName>
    </submittedName>
</protein>
<feature type="signal peptide" evidence="4">
    <location>
        <begin position="1"/>
        <end position="21"/>
    </location>
</feature>